<dbReference type="OrthoDB" id="125903at2759"/>
<evidence type="ECO:0000259" key="2">
    <source>
        <dbReference type="Pfam" id="PF09816"/>
    </source>
</evidence>
<feature type="compositionally biased region" description="Acidic residues" evidence="1">
    <location>
        <begin position="430"/>
        <end position="440"/>
    </location>
</feature>
<feature type="compositionally biased region" description="Polar residues" evidence="1">
    <location>
        <begin position="152"/>
        <end position="162"/>
    </location>
</feature>
<name>A0A178ZJ51_9EURO</name>
<dbReference type="GeneID" id="30010902"/>
<feature type="domain" description="Transcription elongation factor Eaf N-terminal" evidence="2">
    <location>
        <begin position="24"/>
        <end position="134"/>
    </location>
</feature>
<feature type="compositionally biased region" description="Basic and acidic residues" evidence="1">
    <location>
        <begin position="409"/>
        <end position="425"/>
    </location>
</feature>
<evidence type="ECO:0000256" key="1">
    <source>
        <dbReference type="SAM" id="MobiDB-lite"/>
    </source>
</evidence>
<dbReference type="Proteomes" id="UP000078343">
    <property type="component" value="Unassembled WGS sequence"/>
</dbReference>
<feature type="region of interest" description="Disordered" evidence="1">
    <location>
        <begin position="1"/>
        <end position="22"/>
    </location>
</feature>
<comment type="caution">
    <text evidence="3">The sequence shown here is derived from an EMBL/GenBank/DDBJ whole genome shotgun (WGS) entry which is preliminary data.</text>
</comment>
<feature type="compositionally biased region" description="Basic and acidic residues" evidence="1">
    <location>
        <begin position="183"/>
        <end position="196"/>
    </location>
</feature>
<feature type="region of interest" description="Disordered" evidence="1">
    <location>
        <begin position="134"/>
        <end position="552"/>
    </location>
</feature>
<dbReference type="InterPro" id="IPR019194">
    <property type="entry name" value="Tscrpt_elong_fac_Eaf_N"/>
</dbReference>
<dbReference type="Pfam" id="PF09816">
    <property type="entry name" value="EAF"/>
    <property type="match status" value="1"/>
</dbReference>
<gene>
    <name evidence="3" type="ORF">AYL99_06734</name>
</gene>
<proteinExistence type="predicted"/>
<feature type="compositionally biased region" description="Low complexity" evidence="1">
    <location>
        <begin position="480"/>
        <end position="492"/>
    </location>
</feature>
<dbReference type="AlphaFoldDB" id="A0A178ZJ51"/>
<feature type="compositionally biased region" description="Low complexity" evidence="1">
    <location>
        <begin position="382"/>
        <end position="396"/>
    </location>
</feature>
<dbReference type="STRING" id="1367422.A0A178ZJ51"/>
<evidence type="ECO:0000313" key="4">
    <source>
        <dbReference type="Proteomes" id="UP000078343"/>
    </source>
</evidence>
<accession>A0A178ZJ51</accession>
<dbReference type="RefSeq" id="XP_018692803.1">
    <property type="nucleotide sequence ID" value="XM_018838243.1"/>
</dbReference>
<protein>
    <recommendedName>
        <fullName evidence="2">Transcription elongation factor Eaf N-terminal domain-containing protein</fullName>
    </recommendedName>
</protein>
<reference evidence="3 4" key="1">
    <citation type="submission" date="2016-04" db="EMBL/GenBank/DDBJ databases">
        <title>Draft genome of Fonsecaea erecta CBS 125763.</title>
        <authorList>
            <person name="Weiss V.A."/>
            <person name="Vicente V.A."/>
            <person name="Raittz R.T."/>
            <person name="Moreno L.F."/>
            <person name="De Souza E.M."/>
            <person name="Pedrosa F.O."/>
            <person name="Steffens M.B."/>
            <person name="Faoro H."/>
            <person name="Tadra-Sfeir M.Z."/>
            <person name="Najafzadeh M.J."/>
            <person name="Felipe M.S."/>
            <person name="Teixeira M."/>
            <person name="Sun J."/>
            <person name="Xi L."/>
            <person name="Gomes R."/>
            <person name="De Azevedo C.M."/>
            <person name="Salgado C.G."/>
            <person name="Da Silva M.B."/>
            <person name="Nascimento M.F."/>
            <person name="Queiroz-Telles F."/>
            <person name="Attili D.S."/>
            <person name="Gorbushina A."/>
        </authorList>
    </citation>
    <scope>NUCLEOTIDE SEQUENCE [LARGE SCALE GENOMIC DNA]</scope>
    <source>
        <strain evidence="3 4">CBS 125763</strain>
    </source>
</reference>
<dbReference type="EMBL" id="LVYI01000005">
    <property type="protein sequence ID" value="OAP59436.1"/>
    <property type="molecule type" value="Genomic_DNA"/>
</dbReference>
<evidence type="ECO:0000313" key="3">
    <source>
        <dbReference type="EMBL" id="OAP59436.1"/>
    </source>
</evidence>
<feature type="compositionally biased region" description="Polar residues" evidence="1">
    <location>
        <begin position="230"/>
        <end position="249"/>
    </location>
</feature>
<feature type="compositionally biased region" description="Acidic residues" evidence="1">
    <location>
        <begin position="542"/>
        <end position="552"/>
    </location>
</feature>
<keyword evidence="4" id="KW-1185">Reference proteome</keyword>
<organism evidence="3 4">
    <name type="scientific">Fonsecaea erecta</name>
    <dbReference type="NCBI Taxonomy" id="1367422"/>
    <lineage>
        <taxon>Eukaryota</taxon>
        <taxon>Fungi</taxon>
        <taxon>Dikarya</taxon>
        <taxon>Ascomycota</taxon>
        <taxon>Pezizomycotina</taxon>
        <taxon>Eurotiomycetes</taxon>
        <taxon>Chaetothyriomycetidae</taxon>
        <taxon>Chaetothyriales</taxon>
        <taxon>Herpotrichiellaceae</taxon>
        <taxon>Fonsecaea</taxon>
    </lineage>
</organism>
<sequence length="552" mass="58724">MASPAIHPSKPPSSLVDPRQSGDYPIILGDSLKADAKAQDLFLNIRYNWQPKSGFDTRQSRLTKAGERFLLDVSDGGDSAGEYQYVGKSLAGPSGEGASEDQPRSLALVFDPSKSAFVLEAISASLDMNLKAAPGMSSKEARELPQLPGHAKSSTKQPSAANGHTGPAPSSDDETPDPANPYDFRHFLSEARESLEKSTAAVPGNRTPVPGSRTPMSGTFTPAPAGNRFLPTTPQARPTSVPATSSKASQQRKKKTEDPPRGPARAPATKASTKRDVPKSTKPLSKARVSDSDDDDDGADAPRAPAPKPPSTAKTRPNPPKAGKGHTRNVSDNIGSSPHIIINDDDGDLEIDMGSPPPDNGRFRRGRVDPEMFRSHTATPIGGLSSNGGRSSSRPLSKPPVEESAGGRPGRERDRDRDVTMKDIEAASSLDEDEDVEEFELGSPREKSLAVPNRGDVSMAQDDESDSSGDRGRGGRRPHQQQQSQQPQIDQAPPTPPEPIASHDDDDEDLLEAALEAALEEEDENEDRGIGLGIGMAGGNMQDDESEVSEEE</sequence>